<feature type="disulfide bond" evidence="2">
    <location>
        <begin position="160"/>
        <end position="172"/>
    </location>
</feature>
<feature type="transmembrane region" description="Helical" evidence="4">
    <location>
        <begin position="208"/>
        <end position="228"/>
    </location>
</feature>
<keyword evidence="4" id="KW-0472">Membrane</keyword>
<dbReference type="OrthoDB" id="6514358at2759"/>
<dbReference type="InterPro" id="IPR035914">
    <property type="entry name" value="Sperma_CUB_dom_sf"/>
</dbReference>
<feature type="compositionally biased region" description="Pro residues" evidence="3">
    <location>
        <begin position="272"/>
        <end position="283"/>
    </location>
</feature>
<accession>A0A2L2Y6L5</accession>
<dbReference type="Pfam" id="PF00057">
    <property type="entry name" value="Ldl_recept_a"/>
    <property type="match status" value="1"/>
</dbReference>
<dbReference type="CDD" id="cd00112">
    <property type="entry name" value="LDLa"/>
    <property type="match status" value="1"/>
</dbReference>
<keyword evidence="1 2" id="KW-1015">Disulfide bond</keyword>
<sequence>MKRGFLRTIIFILWNISNVFGYRIFYMKESGSCSGNLVEINIGSFSRNSSGILMSGKSSIYEPALNCSIYLRAPLSYGVVISIRNIDLQPMTDDCENYLEISPVEHHGLVKLCGYSHDQFEFQSYISRKDTRISFHTSNYTSQKKASFQLTFTAVRNGFCFKDEKRCRNHNCIWKGLACDGHNNCGDLSDEFDKHISQCSTMSPGESLAVILVTIIGSLILLFIAAYLRGPKITQQIERLSQTNQNNDNLDVPVARSLGSSRTPGPSLRTPIPGPPLRTPIPGPSWRISTPGPSSRTTIPALNRISTNYGSISQFFTSCDFDDVIYPDPPPRYEESVRPSSSSQFPVISSQIFPQVSADSRNGNHVEQS</sequence>
<organism evidence="6">
    <name type="scientific">Parasteatoda tepidariorum</name>
    <name type="common">Common house spider</name>
    <name type="synonym">Achaearanea tepidariorum</name>
    <dbReference type="NCBI Taxonomy" id="114398"/>
    <lineage>
        <taxon>Eukaryota</taxon>
        <taxon>Metazoa</taxon>
        <taxon>Ecdysozoa</taxon>
        <taxon>Arthropoda</taxon>
        <taxon>Chelicerata</taxon>
        <taxon>Arachnida</taxon>
        <taxon>Araneae</taxon>
        <taxon>Araneomorphae</taxon>
        <taxon>Entelegynae</taxon>
        <taxon>Araneoidea</taxon>
        <taxon>Theridiidae</taxon>
        <taxon>Parasteatoda</taxon>
    </lineage>
</organism>
<dbReference type="SUPFAM" id="SSF57424">
    <property type="entry name" value="LDL receptor-like module"/>
    <property type="match status" value="1"/>
</dbReference>
<evidence type="ECO:0000256" key="2">
    <source>
        <dbReference type="PROSITE-ProRule" id="PRU00124"/>
    </source>
</evidence>
<comment type="caution">
    <text evidence="2">Lacks conserved residue(s) required for the propagation of feature annotation.</text>
</comment>
<dbReference type="InterPro" id="IPR002172">
    <property type="entry name" value="LDrepeatLR_classA_rpt"/>
</dbReference>
<dbReference type="AlphaFoldDB" id="A0A2L2Y6L5"/>
<dbReference type="PANTHER" id="PTHR24652">
    <property type="entry name" value="LOW-DENSITY LIPOPROTEIN RECEPTOR CLASS A DOMAIN-CONTAINING PROTEIN 2"/>
    <property type="match status" value="1"/>
</dbReference>
<feature type="region of interest" description="Disordered" evidence="3">
    <location>
        <begin position="256"/>
        <end position="297"/>
    </location>
</feature>
<dbReference type="InterPro" id="IPR042333">
    <property type="entry name" value="LRAD2/Mig-13-like"/>
</dbReference>
<evidence type="ECO:0000313" key="6">
    <source>
        <dbReference type="EMBL" id="LAA03637.1"/>
    </source>
</evidence>
<evidence type="ECO:0000256" key="1">
    <source>
        <dbReference type="ARBA" id="ARBA00023157"/>
    </source>
</evidence>
<evidence type="ECO:0000259" key="5">
    <source>
        <dbReference type="PROSITE" id="PS01180"/>
    </source>
</evidence>
<keyword evidence="4" id="KW-0812">Transmembrane</keyword>
<evidence type="ECO:0000256" key="3">
    <source>
        <dbReference type="SAM" id="MobiDB-lite"/>
    </source>
</evidence>
<dbReference type="Gene3D" id="4.10.400.10">
    <property type="entry name" value="Low-density Lipoprotein Receptor"/>
    <property type="match status" value="1"/>
</dbReference>
<feature type="disulfide bond" evidence="2">
    <location>
        <begin position="167"/>
        <end position="185"/>
    </location>
</feature>
<dbReference type="PANTHER" id="PTHR24652:SF69">
    <property type="entry name" value="CUB DOMAIN-CONTAINING PROTEIN"/>
    <property type="match status" value="1"/>
</dbReference>
<proteinExistence type="evidence at transcript level"/>
<dbReference type="SMART" id="SM00192">
    <property type="entry name" value="LDLa"/>
    <property type="match status" value="1"/>
</dbReference>
<evidence type="ECO:0000256" key="4">
    <source>
        <dbReference type="SAM" id="Phobius"/>
    </source>
</evidence>
<keyword evidence="4" id="KW-1133">Transmembrane helix</keyword>
<feature type="region of interest" description="Disordered" evidence="3">
    <location>
        <begin position="329"/>
        <end position="369"/>
    </location>
</feature>
<feature type="domain" description="CUB" evidence="5">
    <location>
        <begin position="33"/>
        <end position="155"/>
    </location>
</feature>
<reference evidence="6" key="1">
    <citation type="journal article" date="2016" name="Mol. Ecol. Resour.">
        <title>Evaluation of the impact of RNA preservation methods of spiders for de novo transcriptome assembly.</title>
        <authorList>
            <person name="Kono N."/>
            <person name="Nakamura H."/>
            <person name="Ito Y."/>
            <person name="Tomita M."/>
            <person name="Arakawa K."/>
        </authorList>
    </citation>
    <scope>NUCLEOTIDE SEQUENCE</scope>
    <source>
        <tissue evidence="6">Whole body</tissue>
    </source>
</reference>
<dbReference type="PROSITE" id="PS50068">
    <property type="entry name" value="LDLRA_2"/>
    <property type="match status" value="1"/>
</dbReference>
<dbReference type="PROSITE" id="PS01180">
    <property type="entry name" value="CUB"/>
    <property type="match status" value="1"/>
</dbReference>
<dbReference type="EMBL" id="IAAA01014661">
    <property type="protein sequence ID" value="LAA03637.1"/>
    <property type="molecule type" value="mRNA"/>
</dbReference>
<dbReference type="InterPro" id="IPR000859">
    <property type="entry name" value="CUB_dom"/>
</dbReference>
<protein>
    <recommendedName>
        <fullName evidence="5">CUB domain-containing protein</fullName>
    </recommendedName>
</protein>
<dbReference type="SUPFAM" id="SSF49854">
    <property type="entry name" value="Spermadhesin, CUB domain"/>
    <property type="match status" value="1"/>
</dbReference>
<feature type="compositionally biased region" description="Low complexity" evidence="3">
    <location>
        <begin position="339"/>
        <end position="353"/>
    </location>
</feature>
<dbReference type="InterPro" id="IPR036055">
    <property type="entry name" value="LDL_receptor-like_sf"/>
</dbReference>
<dbReference type="Gene3D" id="2.60.120.290">
    <property type="entry name" value="Spermadhesin, CUB domain"/>
    <property type="match status" value="1"/>
</dbReference>
<dbReference type="SMART" id="SM00042">
    <property type="entry name" value="CUB"/>
    <property type="match status" value="1"/>
</dbReference>
<feature type="compositionally biased region" description="Polar residues" evidence="3">
    <location>
        <begin position="287"/>
        <end position="297"/>
    </location>
</feature>
<name>A0A2L2Y6L5_PARTP</name>